<organism evidence="2 3">
    <name type="scientific">Endozoicomonas elysicola</name>
    <dbReference type="NCBI Taxonomy" id="305900"/>
    <lineage>
        <taxon>Bacteria</taxon>
        <taxon>Pseudomonadati</taxon>
        <taxon>Pseudomonadota</taxon>
        <taxon>Gammaproteobacteria</taxon>
        <taxon>Oceanospirillales</taxon>
        <taxon>Endozoicomonadaceae</taxon>
        <taxon>Endozoicomonas</taxon>
    </lineage>
</organism>
<dbReference type="PROSITE" id="PS51257">
    <property type="entry name" value="PROKAR_LIPOPROTEIN"/>
    <property type="match status" value="1"/>
</dbReference>
<dbReference type="Proteomes" id="UP000027997">
    <property type="component" value="Unassembled WGS sequence"/>
</dbReference>
<protein>
    <recommendedName>
        <fullName evidence="1">ABC-type transport auxiliary lipoprotein component domain-containing protein</fullName>
    </recommendedName>
</protein>
<evidence type="ECO:0000259" key="1">
    <source>
        <dbReference type="Pfam" id="PF03886"/>
    </source>
</evidence>
<proteinExistence type="predicted"/>
<dbReference type="Pfam" id="PF03886">
    <property type="entry name" value="ABC_trans_aux"/>
    <property type="match status" value="1"/>
</dbReference>
<dbReference type="STRING" id="305900.GV64_10480"/>
<accession>A0A081KAE0</accession>
<dbReference type="InterPro" id="IPR005586">
    <property type="entry name" value="ABC_trans_aux"/>
</dbReference>
<evidence type="ECO:0000313" key="3">
    <source>
        <dbReference type="Proteomes" id="UP000027997"/>
    </source>
</evidence>
<sequence>MSRYLRILNIAVHQRAVASKAFYFTLLLSLMTGCSVKNPTYHDYTLVAATVSQESRVPSVLPDTLGVFPVNVVGWLDKKNITWSDGGVRLQTAVNDHWGEPLPELLTQAMVQNIRRQVRSSSWVSSGPWVRDKRPEVVAFIDVQSIVVVNRQLQMNVAWSLEGQDRKVITQREKVYALLLESGDSTQAYVRTLSQVWGLVANDMIQGFRLQKQEHN</sequence>
<feature type="domain" description="ABC-type transport auxiliary lipoprotein component" evidence="1">
    <location>
        <begin position="44"/>
        <end position="204"/>
    </location>
</feature>
<dbReference type="RefSeq" id="WP_020584985.1">
    <property type="nucleotide sequence ID" value="NZ_JOJP01000001.1"/>
</dbReference>
<evidence type="ECO:0000313" key="2">
    <source>
        <dbReference type="EMBL" id="KEI71116.1"/>
    </source>
</evidence>
<gene>
    <name evidence="2" type="ORF">GV64_10480</name>
</gene>
<dbReference type="AlphaFoldDB" id="A0A081KAE0"/>
<comment type="caution">
    <text evidence="2">The sequence shown here is derived from an EMBL/GenBank/DDBJ whole genome shotgun (WGS) entry which is preliminary data.</text>
</comment>
<dbReference type="Gene3D" id="3.40.50.10610">
    <property type="entry name" value="ABC-type transport auxiliary lipoprotein component"/>
    <property type="match status" value="1"/>
</dbReference>
<keyword evidence="3" id="KW-1185">Reference proteome</keyword>
<name>A0A081KAE0_9GAMM</name>
<reference evidence="2 3" key="1">
    <citation type="submission" date="2014-06" db="EMBL/GenBank/DDBJ databases">
        <title>Whole Genome Sequences of Three Symbiotic Endozoicomonas Bacteria.</title>
        <authorList>
            <person name="Neave M.J."/>
            <person name="Apprill A."/>
            <person name="Voolstra C.R."/>
        </authorList>
    </citation>
    <scope>NUCLEOTIDE SEQUENCE [LARGE SCALE GENOMIC DNA]</scope>
    <source>
        <strain evidence="2 3">DSM 22380</strain>
    </source>
</reference>
<dbReference type="SUPFAM" id="SSF159594">
    <property type="entry name" value="XCC0632-like"/>
    <property type="match status" value="1"/>
</dbReference>
<dbReference type="EMBL" id="JOJP01000001">
    <property type="protein sequence ID" value="KEI71116.1"/>
    <property type="molecule type" value="Genomic_DNA"/>
</dbReference>